<sequence length="68" mass="8099">MPTWLHTGQQSTFWWDNPKNRITKRGGIHSNYAQKVSVFRHFRALNRQRMEKCICRPEEERRGAVGEA</sequence>
<keyword evidence="2" id="KW-1185">Reference proteome</keyword>
<evidence type="ECO:0000313" key="2">
    <source>
        <dbReference type="Proteomes" id="UP000770717"/>
    </source>
</evidence>
<dbReference type="AlphaFoldDB" id="A0A8J6FF51"/>
<accession>A0A8J6FF51</accession>
<dbReference type="Proteomes" id="UP000770717">
    <property type="component" value="Unassembled WGS sequence"/>
</dbReference>
<proteinExistence type="predicted"/>
<organism evidence="1 2">
    <name type="scientific">Eleutherodactylus coqui</name>
    <name type="common">Puerto Rican coqui</name>
    <dbReference type="NCBI Taxonomy" id="57060"/>
    <lineage>
        <taxon>Eukaryota</taxon>
        <taxon>Metazoa</taxon>
        <taxon>Chordata</taxon>
        <taxon>Craniata</taxon>
        <taxon>Vertebrata</taxon>
        <taxon>Euteleostomi</taxon>
        <taxon>Amphibia</taxon>
        <taxon>Batrachia</taxon>
        <taxon>Anura</taxon>
        <taxon>Neobatrachia</taxon>
        <taxon>Hyloidea</taxon>
        <taxon>Eleutherodactylidae</taxon>
        <taxon>Eleutherodactylinae</taxon>
        <taxon>Eleutherodactylus</taxon>
        <taxon>Eleutherodactylus</taxon>
    </lineage>
</organism>
<reference evidence="1" key="1">
    <citation type="thesis" date="2020" institute="ProQuest LLC" country="789 East Eisenhower Parkway, Ann Arbor, MI, USA">
        <title>Comparative Genomics and Chromosome Evolution.</title>
        <authorList>
            <person name="Mudd A.B."/>
        </authorList>
    </citation>
    <scope>NUCLEOTIDE SEQUENCE</scope>
    <source>
        <strain evidence="1">HN-11 Male</strain>
        <tissue evidence="1">Kidney and liver</tissue>
    </source>
</reference>
<gene>
    <name evidence="1" type="ORF">GDO78_009004</name>
</gene>
<comment type="caution">
    <text evidence="1">The sequence shown here is derived from an EMBL/GenBank/DDBJ whole genome shotgun (WGS) entry which is preliminary data.</text>
</comment>
<dbReference type="EMBL" id="WNTK01000004">
    <property type="protein sequence ID" value="KAG9486211.1"/>
    <property type="molecule type" value="Genomic_DNA"/>
</dbReference>
<protein>
    <submittedName>
        <fullName evidence="1">Uncharacterized protein</fullName>
    </submittedName>
</protein>
<evidence type="ECO:0000313" key="1">
    <source>
        <dbReference type="EMBL" id="KAG9486211.1"/>
    </source>
</evidence>
<name>A0A8J6FF51_ELECQ</name>